<organism evidence="2 3">
    <name type="scientific">Streptomyces longispororuber</name>
    <dbReference type="NCBI Taxonomy" id="68230"/>
    <lineage>
        <taxon>Bacteria</taxon>
        <taxon>Bacillati</taxon>
        <taxon>Actinomycetota</taxon>
        <taxon>Actinomycetes</taxon>
        <taxon>Kitasatosporales</taxon>
        <taxon>Streptomycetaceae</taxon>
        <taxon>Streptomyces</taxon>
    </lineage>
</organism>
<dbReference type="EMBL" id="BNBT01000012">
    <property type="protein sequence ID" value="GHE45175.1"/>
    <property type="molecule type" value="Genomic_DNA"/>
</dbReference>
<reference evidence="2" key="1">
    <citation type="journal article" date="2014" name="Int. J. Syst. Evol. Microbiol.">
        <title>Complete genome sequence of Corynebacterium casei LMG S-19264T (=DSM 44701T), isolated from a smear-ripened cheese.</title>
        <authorList>
            <consortium name="US DOE Joint Genome Institute (JGI-PGF)"/>
            <person name="Walter F."/>
            <person name="Albersmeier A."/>
            <person name="Kalinowski J."/>
            <person name="Ruckert C."/>
        </authorList>
    </citation>
    <scope>NUCLEOTIDE SEQUENCE</scope>
    <source>
        <strain evidence="2">JCM 4784</strain>
    </source>
</reference>
<gene>
    <name evidence="2" type="ORF">GCM10018785_13480</name>
</gene>
<name>A0A918ZC78_9ACTN</name>
<protein>
    <submittedName>
        <fullName evidence="2">Uncharacterized protein</fullName>
    </submittedName>
</protein>
<accession>A0A918ZC78</accession>
<keyword evidence="1" id="KW-1133">Transmembrane helix</keyword>
<evidence type="ECO:0000313" key="3">
    <source>
        <dbReference type="Proteomes" id="UP000608024"/>
    </source>
</evidence>
<proteinExistence type="predicted"/>
<reference evidence="2" key="2">
    <citation type="submission" date="2020-09" db="EMBL/GenBank/DDBJ databases">
        <authorList>
            <person name="Sun Q."/>
            <person name="Ohkuma M."/>
        </authorList>
    </citation>
    <scope>NUCLEOTIDE SEQUENCE</scope>
    <source>
        <strain evidence="2">JCM 4784</strain>
    </source>
</reference>
<feature type="transmembrane region" description="Helical" evidence="1">
    <location>
        <begin position="24"/>
        <end position="50"/>
    </location>
</feature>
<keyword evidence="1" id="KW-0812">Transmembrane</keyword>
<keyword evidence="3" id="KW-1185">Reference proteome</keyword>
<evidence type="ECO:0000256" key="1">
    <source>
        <dbReference type="SAM" id="Phobius"/>
    </source>
</evidence>
<dbReference type="Proteomes" id="UP000608024">
    <property type="component" value="Unassembled WGS sequence"/>
</dbReference>
<sequence>MRARERPDPRPQAAERGRWRRLNWWVQTGTALAGVAAVGGIVVTGIATYYSARTAEDQLKQSQEDADETTRSQSSKVAFYSDVEDDLTSRRYYLVNRSADPISRVHVMILADVEWKKQKGAEPHRQSSQLILWLGSVPPCSGIVLRSRDMTVDPTAKANRRIPRGAAIHLDQYFKVDSIYFNDSGGRRWKRTLDELTRWVQPADAYPAPPEPVTDVSILQVKLRHKVLLDSVKPCGGA</sequence>
<comment type="caution">
    <text evidence="2">The sequence shown here is derived from an EMBL/GenBank/DDBJ whole genome shotgun (WGS) entry which is preliminary data.</text>
</comment>
<keyword evidence="1" id="KW-0472">Membrane</keyword>
<dbReference type="AlphaFoldDB" id="A0A918ZC78"/>
<evidence type="ECO:0000313" key="2">
    <source>
        <dbReference type="EMBL" id="GHE45175.1"/>
    </source>
</evidence>